<name>A1WUD9_HALHL</name>
<dbReference type="PROSITE" id="PS51257">
    <property type="entry name" value="PROKAR_LIPOPROTEIN"/>
    <property type="match status" value="1"/>
</dbReference>
<dbReference type="PRINTS" id="PR01008">
    <property type="entry name" value="FLGLRINGFLGH"/>
</dbReference>
<dbReference type="OrthoDB" id="9789463at2"/>
<keyword evidence="6 11" id="KW-0472">Membrane</keyword>
<gene>
    <name evidence="11" type="primary">flgH</name>
    <name evidence="14" type="ordered locus">Hhal_0514</name>
</gene>
<comment type="subunit">
    <text evidence="4 11">The basal body constitutes a major portion of the flagellar organelle and consists of four rings (L,P,S, and M) mounted on a central rod.</text>
</comment>
<evidence type="ECO:0000256" key="2">
    <source>
        <dbReference type="ARBA" id="ARBA00004635"/>
    </source>
</evidence>
<evidence type="ECO:0000313" key="14">
    <source>
        <dbReference type="EMBL" id="ABM61301.1"/>
    </source>
</evidence>
<dbReference type="InterPro" id="IPR000527">
    <property type="entry name" value="Flag_Lring"/>
</dbReference>
<keyword evidence="14" id="KW-0969">Cilium</keyword>
<dbReference type="KEGG" id="hha:Hhal_0514"/>
<dbReference type="eggNOG" id="COG2063">
    <property type="taxonomic scope" value="Bacteria"/>
</dbReference>
<organism evidence="14 15">
    <name type="scientific">Halorhodospira halophila (strain DSM 244 / SL1)</name>
    <name type="common">Ectothiorhodospira halophila (strain DSM 244 / SL1)</name>
    <dbReference type="NCBI Taxonomy" id="349124"/>
    <lineage>
        <taxon>Bacteria</taxon>
        <taxon>Pseudomonadati</taxon>
        <taxon>Pseudomonadota</taxon>
        <taxon>Gammaproteobacteria</taxon>
        <taxon>Chromatiales</taxon>
        <taxon>Ectothiorhodospiraceae</taxon>
        <taxon>Halorhodospira</taxon>
    </lineage>
</organism>
<feature type="region of interest" description="Disordered" evidence="12">
    <location>
        <begin position="27"/>
        <end position="54"/>
    </location>
</feature>
<keyword evidence="14" id="KW-0966">Cell projection</keyword>
<feature type="chain" id="PRO_5008946793" description="Flagellar L-ring protein" evidence="13">
    <location>
        <begin position="23"/>
        <end position="228"/>
    </location>
</feature>
<accession>A1WUD9</accession>
<evidence type="ECO:0000256" key="12">
    <source>
        <dbReference type="SAM" id="MobiDB-lite"/>
    </source>
</evidence>
<sequence length="228" mass="24559">MGARPRLIRGCAAALVAGVAAAACTPLPQEAPEPSPITAPRVDVPDDPDERTGSVFDEERSMRLFEDRSARRTGDLITVVIEEEIAGDRSINSEMARQQEADMPAPQIGGEDLEIFGRPFAFEQEGEASFEGGGSADQETNLTGTINAVVVDTTPNGHLVIRGEKNVRVSQGQETLRISGIVRTDDVGANNEVSSNRVANMQVGYTGEEALSDSAQPGWLTRFLMRRY</sequence>
<evidence type="ECO:0000313" key="15">
    <source>
        <dbReference type="Proteomes" id="UP000000647"/>
    </source>
</evidence>
<dbReference type="PANTHER" id="PTHR34933:SF1">
    <property type="entry name" value="FLAGELLAR L-RING PROTEIN"/>
    <property type="match status" value="1"/>
</dbReference>
<evidence type="ECO:0000256" key="8">
    <source>
        <dbReference type="ARBA" id="ARBA00023143"/>
    </source>
</evidence>
<evidence type="ECO:0000256" key="13">
    <source>
        <dbReference type="SAM" id="SignalP"/>
    </source>
</evidence>
<evidence type="ECO:0000256" key="4">
    <source>
        <dbReference type="ARBA" id="ARBA00011439"/>
    </source>
</evidence>
<reference evidence="14 15" key="2">
    <citation type="journal article" date="2013" name="Stand. Genomic Sci.">
        <title>Complete genome sequence of Halorhodospira halophila SL1.</title>
        <authorList>
            <person name="Challacombe J.F."/>
            <person name="Majid S."/>
            <person name="Deole R."/>
            <person name="Brettin T.S."/>
            <person name="Bruce D."/>
            <person name="Delano S.F."/>
            <person name="Detter J.C."/>
            <person name="Gleasner C.D."/>
            <person name="Han C.S."/>
            <person name="Misra M."/>
            <person name="Reitenga K.G."/>
            <person name="Mikhailova N."/>
            <person name="Woyke T."/>
            <person name="Pitluck S."/>
            <person name="Nolan M."/>
            <person name="Land M.L."/>
            <person name="Saunders E."/>
            <person name="Tapia R."/>
            <person name="Lapidus A."/>
            <person name="Ivanova N."/>
            <person name="Hoff W.D."/>
        </authorList>
    </citation>
    <scope>NUCLEOTIDE SEQUENCE [LARGE SCALE GENOMIC DNA]</scope>
    <source>
        <strain evidence="15">DSM 244 / SL1</strain>
    </source>
</reference>
<evidence type="ECO:0000256" key="5">
    <source>
        <dbReference type="ARBA" id="ARBA00022729"/>
    </source>
</evidence>
<dbReference type="GO" id="GO:0009279">
    <property type="term" value="C:cell outer membrane"/>
    <property type="evidence" value="ECO:0007669"/>
    <property type="project" value="UniProtKB-SubCell"/>
</dbReference>
<dbReference type="Proteomes" id="UP000000647">
    <property type="component" value="Chromosome"/>
</dbReference>
<proteinExistence type="inferred from homology"/>
<evidence type="ECO:0000256" key="10">
    <source>
        <dbReference type="ARBA" id="ARBA00023288"/>
    </source>
</evidence>
<protein>
    <recommendedName>
        <fullName evidence="11">Flagellar L-ring protein</fullName>
    </recommendedName>
    <alternativeName>
        <fullName evidence="11">Basal body L-ring protein</fullName>
    </alternativeName>
</protein>
<keyword evidence="9 11" id="KW-0998">Cell outer membrane</keyword>
<feature type="signal peptide" evidence="13">
    <location>
        <begin position="1"/>
        <end position="22"/>
    </location>
</feature>
<dbReference type="GO" id="GO:0003774">
    <property type="term" value="F:cytoskeletal motor activity"/>
    <property type="evidence" value="ECO:0007669"/>
    <property type="project" value="InterPro"/>
</dbReference>
<keyword evidence="7" id="KW-0564">Palmitate</keyword>
<comment type="similarity">
    <text evidence="3 11">Belongs to the FlgH family.</text>
</comment>
<keyword evidence="10 11" id="KW-0449">Lipoprotein</keyword>
<dbReference type="STRING" id="349124.Hhal_0514"/>
<dbReference type="Pfam" id="PF02107">
    <property type="entry name" value="FlgH"/>
    <property type="match status" value="1"/>
</dbReference>
<dbReference type="AlphaFoldDB" id="A1WUD9"/>
<dbReference type="HAMAP" id="MF_00415">
    <property type="entry name" value="FlgH"/>
    <property type="match status" value="1"/>
</dbReference>
<dbReference type="GO" id="GO:0009427">
    <property type="term" value="C:bacterial-type flagellum basal body, distal rod, L ring"/>
    <property type="evidence" value="ECO:0007669"/>
    <property type="project" value="InterPro"/>
</dbReference>
<keyword evidence="14" id="KW-0282">Flagellum</keyword>
<evidence type="ECO:0000256" key="9">
    <source>
        <dbReference type="ARBA" id="ARBA00023237"/>
    </source>
</evidence>
<evidence type="ECO:0000256" key="11">
    <source>
        <dbReference type="HAMAP-Rule" id="MF_00415"/>
    </source>
</evidence>
<dbReference type="EMBL" id="CP000544">
    <property type="protein sequence ID" value="ABM61301.1"/>
    <property type="molecule type" value="Genomic_DNA"/>
</dbReference>
<evidence type="ECO:0000256" key="6">
    <source>
        <dbReference type="ARBA" id="ARBA00023136"/>
    </source>
</evidence>
<comment type="function">
    <text evidence="1 11">Assembles around the rod to form the L-ring and probably protects the motor/basal body from shearing forces during rotation.</text>
</comment>
<keyword evidence="15" id="KW-1185">Reference proteome</keyword>
<dbReference type="RefSeq" id="WP_011813324.1">
    <property type="nucleotide sequence ID" value="NC_008789.1"/>
</dbReference>
<comment type="subcellular location">
    <subcellularLocation>
        <location evidence="11">Cell outer membrane</location>
        <topology evidence="11">Lipid-anchor</topology>
    </subcellularLocation>
    <subcellularLocation>
        <location evidence="11">Bacterial flagellum basal body</location>
    </subcellularLocation>
    <subcellularLocation>
        <location evidence="2">Membrane</location>
        <topology evidence="2">Lipid-anchor</topology>
    </subcellularLocation>
</comment>
<evidence type="ECO:0000256" key="1">
    <source>
        <dbReference type="ARBA" id="ARBA00002591"/>
    </source>
</evidence>
<dbReference type="HOGENOM" id="CLU_069313_0_0_6"/>
<dbReference type="PANTHER" id="PTHR34933">
    <property type="entry name" value="FLAGELLAR L-RING PROTEIN"/>
    <property type="match status" value="1"/>
</dbReference>
<dbReference type="GO" id="GO:0071973">
    <property type="term" value="P:bacterial-type flagellum-dependent cell motility"/>
    <property type="evidence" value="ECO:0007669"/>
    <property type="project" value="InterPro"/>
</dbReference>
<evidence type="ECO:0000256" key="7">
    <source>
        <dbReference type="ARBA" id="ARBA00023139"/>
    </source>
</evidence>
<reference evidence="15" key="1">
    <citation type="submission" date="2006-12" db="EMBL/GenBank/DDBJ databases">
        <title>Complete sequence of Halorhodospira halophila SL1.</title>
        <authorList>
            <consortium name="US DOE Joint Genome Institute"/>
            <person name="Copeland A."/>
            <person name="Lucas S."/>
            <person name="Lapidus A."/>
            <person name="Barry K."/>
            <person name="Detter J.C."/>
            <person name="Glavina del Rio T."/>
            <person name="Hammon N."/>
            <person name="Israni S."/>
            <person name="Dalin E."/>
            <person name="Tice H."/>
            <person name="Pitluck S."/>
            <person name="Saunders E."/>
            <person name="Brettin T."/>
            <person name="Bruce D."/>
            <person name="Han C."/>
            <person name="Tapia R."/>
            <person name="Schmutz J."/>
            <person name="Larimer F."/>
            <person name="Land M."/>
            <person name="Hauser L."/>
            <person name="Kyrpides N."/>
            <person name="Mikhailova N."/>
            <person name="Hoff W."/>
            <person name="Richardson P."/>
        </authorList>
    </citation>
    <scope>NUCLEOTIDE SEQUENCE [LARGE SCALE GENOMIC DNA]</scope>
    <source>
        <strain evidence="15">DSM 244 / SL1</strain>
    </source>
</reference>
<keyword evidence="8 11" id="KW-0975">Bacterial flagellum</keyword>
<evidence type="ECO:0000256" key="3">
    <source>
        <dbReference type="ARBA" id="ARBA00006929"/>
    </source>
</evidence>
<keyword evidence="5 11" id="KW-0732">Signal</keyword>